<dbReference type="CDD" id="cd06222">
    <property type="entry name" value="RNase_H_like"/>
    <property type="match status" value="1"/>
</dbReference>
<proteinExistence type="predicted"/>
<keyword evidence="3" id="KW-1185">Reference proteome</keyword>
<feature type="domain" description="RNase H type-1" evidence="1">
    <location>
        <begin position="1"/>
        <end position="79"/>
    </location>
</feature>
<name>A0A5N5FB36_9ROSA</name>
<dbReference type="InterPro" id="IPR002156">
    <property type="entry name" value="RNaseH_domain"/>
</dbReference>
<dbReference type="InterPro" id="IPR052929">
    <property type="entry name" value="RNase_H-like_EbsB-rel"/>
</dbReference>
<reference evidence="3" key="2">
    <citation type="submission" date="2019-10" db="EMBL/GenBank/DDBJ databases">
        <title>A de novo genome assembly of a pear dwarfing rootstock.</title>
        <authorList>
            <person name="Wang F."/>
            <person name="Wang J."/>
            <person name="Li S."/>
            <person name="Zhang Y."/>
            <person name="Fang M."/>
            <person name="Ma L."/>
            <person name="Zhao Y."/>
            <person name="Jiang S."/>
        </authorList>
    </citation>
    <scope>NUCLEOTIDE SEQUENCE [LARGE SCALE GENOMIC DNA]</scope>
</reference>
<evidence type="ECO:0000259" key="1">
    <source>
        <dbReference type="Pfam" id="PF13456"/>
    </source>
</evidence>
<protein>
    <submittedName>
        <fullName evidence="2">Ribonuclease H protein</fullName>
    </submittedName>
</protein>
<evidence type="ECO:0000313" key="3">
    <source>
        <dbReference type="Proteomes" id="UP000327157"/>
    </source>
</evidence>
<dbReference type="PANTHER" id="PTHR47074">
    <property type="entry name" value="BNAC02G40300D PROTEIN"/>
    <property type="match status" value="1"/>
</dbReference>
<comment type="caution">
    <text evidence="2">The sequence shown here is derived from an EMBL/GenBank/DDBJ whole genome shotgun (WGS) entry which is preliminary data.</text>
</comment>
<reference evidence="2 3" key="1">
    <citation type="submission" date="2019-09" db="EMBL/GenBank/DDBJ databases">
        <authorList>
            <person name="Ou C."/>
        </authorList>
    </citation>
    <scope>NUCLEOTIDE SEQUENCE [LARGE SCALE GENOMIC DNA]</scope>
    <source>
        <strain evidence="2">S2</strain>
        <tissue evidence="2">Leaf</tissue>
    </source>
</reference>
<organism evidence="2 3">
    <name type="scientific">Pyrus ussuriensis x Pyrus communis</name>
    <dbReference type="NCBI Taxonomy" id="2448454"/>
    <lineage>
        <taxon>Eukaryota</taxon>
        <taxon>Viridiplantae</taxon>
        <taxon>Streptophyta</taxon>
        <taxon>Embryophyta</taxon>
        <taxon>Tracheophyta</taxon>
        <taxon>Spermatophyta</taxon>
        <taxon>Magnoliopsida</taxon>
        <taxon>eudicotyledons</taxon>
        <taxon>Gunneridae</taxon>
        <taxon>Pentapetalae</taxon>
        <taxon>rosids</taxon>
        <taxon>fabids</taxon>
        <taxon>Rosales</taxon>
        <taxon>Rosaceae</taxon>
        <taxon>Amygdaloideae</taxon>
        <taxon>Maleae</taxon>
        <taxon>Pyrus</taxon>
    </lineage>
</organism>
<dbReference type="Proteomes" id="UP000327157">
    <property type="component" value="Chromosome 13"/>
</dbReference>
<dbReference type="AlphaFoldDB" id="A0A5N5FB36"/>
<evidence type="ECO:0000313" key="2">
    <source>
        <dbReference type="EMBL" id="KAB2600033.1"/>
    </source>
</evidence>
<dbReference type="InterPro" id="IPR036397">
    <property type="entry name" value="RNaseH_sf"/>
</dbReference>
<dbReference type="OrthoDB" id="1473488at2759"/>
<reference evidence="2 3" key="3">
    <citation type="submission" date="2019-11" db="EMBL/GenBank/DDBJ databases">
        <title>A de novo genome assembly of a pear dwarfing rootstock.</title>
        <authorList>
            <person name="Wang F."/>
            <person name="Wang J."/>
            <person name="Li S."/>
            <person name="Zhang Y."/>
            <person name="Fang M."/>
            <person name="Ma L."/>
            <person name="Zhao Y."/>
            <person name="Jiang S."/>
        </authorList>
    </citation>
    <scope>NUCLEOTIDE SEQUENCE [LARGE SCALE GENOMIC DNA]</scope>
    <source>
        <strain evidence="2">S2</strain>
        <tissue evidence="2">Leaf</tissue>
    </source>
</reference>
<dbReference type="GO" id="GO:0004523">
    <property type="term" value="F:RNA-DNA hybrid ribonuclease activity"/>
    <property type="evidence" value="ECO:0007669"/>
    <property type="project" value="InterPro"/>
</dbReference>
<dbReference type="Pfam" id="PF13456">
    <property type="entry name" value="RVT_3"/>
    <property type="match status" value="1"/>
</dbReference>
<sequence>MAEVEAMRSALLAGVEKGFRVVQLETNSKVLVDMLNEVLQLKAVMEGIIWDIHHIKHQLSSIEFLFTPHACNGAAHQVTSYVMRVGGFHMCDCFEPEWLFNSLASDVNISIRI</sequence>
<dbReference type="PANTHER" id="PTHR47074:SF11">
    <property type="entry name" value="REVERSE TRANSCRIPTASE-LIKE PROTEIN"/>
    <property type="match status" value="1"/>
</dbReference>
<dbReference type="EMBL" id="SMOL01000753">
    <property type="protein sequence ID" value="KAB2600033.1"/>
    <property type="molecule type" value="Genomic_DNA"/>
</dbReference>
<gene>
    <name evidence="2" type="ORF">D8674_010304</name>
</gene>
<dbReference type="GO" id="GO:0003676">
    <property type="term" value="F:nucleic acid binding"/>
    <property type="evidence" value="ECO:0007669"/>
    <property type="project" value="InterPro"/>
</dbReference>
<accession>A0A5N5FB36</accession>
<dbReference type="Gene3D" id="3.30.420.10">
    <property type="entry name" value="Ribonuclease H-like superfamily/Ribonuclease H"/>
    <property type="match status" value="1"/>
</dbReference>
<dbReference type="InterPro" id="IPR044730">
    <property type="entry name" value="RNase_H-like_dom_plant"/>
</dbReference>